<dbReference type="RefSeq" id="WP_084273287.1">
    <property type="nucleotide sequence ID" value="NZ_FWYE01000006.1"/>
</dbReference>
<feature type="transmembrane region" description="Helical" evidence="1">
    <location>
        <begin position="487"/>
        <end position="508"/>
    </location>
</feature>
<dbReference type="InterPro" id="IPR018646">
    <property type="entry name" value="12TM_1"/>
</dbReference>
<evidence type="ECO:0000256" key="1">
    <source>
        <dbReference type="SAM" id="Phobius"/>
    </source>
</evidence>
<keyword evidence="1" id="KW-0472">Membrane</keyword>
<keyword evidence="3" id="KW-1185">Reference proteome</keyword>
<feature type="transmembrane region" description="Helical" evidence="1">
    <location>
        <begin position="40"/>
        <end position="63"/>
    </location>
</feature>
<protein>
    <submittedName>
        <fullName evidence="2">Uncharacterized protein</fullName>
    </submittedName>
</protein>
<feature type="transmembrane region" description="Helical" evidence="1">
    <location>
        <begin position="213"/>
        <end position="232"/>
    </location>
</feature>
<feature type="transmembrane region" description="Helical" evidence="1">
    <location>
        <begin position="75"/>
        <end position="98"/>
    </location>
</feature>
<gene>
    <name evidence="2" type="ORF">SAMN02745355_1606</name>
</gene>
<dbReference type="InterPro" id="IPR054100">
    <property type="entry name" value="12TM_1_arc"/>
</dbReference>
<feature type="transmembrane region" description="Helical" evidence="1">
    <location>
        <begin position="415"/>
        <end position="436"/>
    </location>
</feature>
<feature type="transmembrane region" description="Helical" evidence="1">
    <location>
        <begin position="386"/>
        <end position="409"/>
    </location>
</feature>
<feature type="transmembrane region" description="Helical" evidence="1">
    <location>
        <begin position="316"/>
        <end position="334"/>
    </location>
</feature>
<dbReference type="EMBL" id="FWYE01000006">
    <property type="protein sequence ID" value="SMD31674.1"/>
    <property type="molecule type" value="Genomic_DNA"/>
</dbReference>
<sequence>MRLNLYLSKLLVIEQRYRAIKDSPRYQSRLSVSRIKNTILLYYISNSLSFLFFSIVLNGIYYVKSNTNDISSFGIILFMYIFVIGIYSSLTYINGISINNLLSPVRSLPIKVNTDVPFLSWFIYTGSSYIFIIIPSLLFYYFLVHNLNTIILGLIYAFAMLLFGFIITAIAFIYSSRKPRAHTSLNNFLRILLIFVFLGFFYLIIYDPNILRAYSIYISSLPVYIKYIAFPLNIDYAVYFHPDIIATFFEYLSSFIILLIFFFIYKKIRSRLFYSLEYSEEVKSTEVTRTKIKRDSISVSFIKKDIKITARKSQNLTYILMPIIFVLPFLFTIISSRQPFLSLMFSILSLSILISSFYPIFTLIIENNGILIINALPINRKDIAKYKAYFSMIFYSIIITVVSIIIMAYKNIFNLYYVFIIPDLILIFYTAMMINLNRLIKKIPKGASTINYYSFGVFPTIVLFIVSGIIFGLLISPGIIISEFLYHSIKMSFIFDIIPDLIIFLIMIKK</sequence>
<accession>A0A8G2L826</accession>
<evidence type="ECO:0000313" key="3">
    <source>
        <dbReference type="Proteomes" id="UP000192315"/>
    </source>
</evidence>
<feature type="transmembrane region" description="Helical" evidence="1">
    <location>
        <begin position="187"/>
        <end position="206"/>
    </location>
</feature>
<dbReference type="PIRSF" id="PIRSF018875">
    <property type="entry name" value="UCP018875_ABC_perm"/>
    <property type="match status" value="1"/>
</dbReference>
<feature type="transmembrane region" description="Helical" evidence="1">
    <location>
        <begin position="118"/>
        <end position="143"/>
    </location>
</feature>
<comment type="caution">
    <text evidence="2">The sequence shown here is derived from an EMBL/GenBank/DDBJ whole genome shotgun (WGS) entry which is preliminary data.</text>
</comment>
<dbReference type="Proteomes" id="UP000192315">
    <property type="component" value="Unassembled WGS sequence"/>
</dbReference>
<dbReference type="Pfam" id="PF09847">
    <property type="entry name" value="12TM_1"/>
    <property type="match status" value="1"/>
</dbReference>
<keyword evidence="1" id="KW-1133">Transmembrane helix</keyword>
<keyword evidence="1" id="KW-0812">Transmembrane</keyword>
<feature type="transmembrane region" description="Helical" evidence="1">
    <location>
        <begin position="340"/>
        <end position="365"/>
    </location>
</feature>
<reference evidence="2 3" key="1">
    <citation type="submission" date="2017-04" db="EMBL/GenBank/DDBJ databases">
        <authorList>
            <person name="Varghese N."/>
            <person name="Submissions S."/>
        </authorList>
    </citation>
    <scope>NUCLEOTIDE SEQUENCE [LARGE SCALE GENOMIC DNA]</scope>
    <source>
        <strain evidence="2 3">DSM 9789</strain>
    </source>
</reference>
<proteinExistence type="predicted"/>
<organism evidence="2 3">
    <name type="scientific">Picrophilus torridus (strain ATCC 700027 / DSM 9790 / JCM 10055 / NBRC 100828 / KAW 2/3)</name>
    <dbReference type="NCBI Taxonomy" id="1122961"/>
    <lineage>
        <taxon>Archaea</taxon>
        <taxon>Methanobacteriati</taxon>
        <taxon>Thermoplasmatota</taxon>
        <taxon>Thermoplasmata</taxon>
        <taxon>Thermoplasmatales</taxon>
        <taxon>Picrophilaceae</taxon>
        <taxon>Picrophilus</taxon>
    </lineage>
</organism>
<evidence type="ECO:0000313" key="2">
    <source>
        <dbReference type="EMBL" id="SMD31674.1"/>
    </source>
</evidence>
<feature type="transmembrane region" description="Helical" evidence="1">
    <location>
        <begin position="244"/>
        <end position="265"/>
    </location>
</feature>
<feature type="transmembrane region" description="Helical" evidence="1">
    <location>
        <begin position="150"/>
        <end position="175"/>
    </location>
</feature>
<feature type="transmembrane region" description="Helical" evidence="1">
    <location>
        <begin position="457"/>
        <end position="481"/>
    </location>
</feature>
<name>A0A8G2L826_PICTO</name>
<dbReference type="AlphaFoldDB" id="A0A8G2L826"/>